<feature type="transmembrane region" description="Helical" evidence="6">
    <location>
        <begin position="175"/>
        <end position="196"/>
    </location>
</feature>
<feature type="transmembrane region" description="Helical" evidence="6">
    <location>
        <begin position="104"/>
        <end position="125"/>
    </location>
</feature>
<feature type="transmembrane region" description="Helical" evidence="6">
    <location>
        <begin position="64"/>
        <end position="83"/>
    </location>
</feature>
<reference evidence="7" key="2">
    <citation type="submission" date="2021-09" db="EMBL/GenBank/DDBJ databases">
        <authorList>
            <person name="Gilroy R."/>
        </authorList>
    </citation>
    <scope>NUCLEOTIDE SEQUENCE</scope>
    <source>
        <strain evidence="7">ChiGjej5B5-7349</strain>
    </source>
</reference>
<evidence type="ECO:0000256" key="2">
    <source>
        <dbReference type="ARBA" id="ARBA00022692"/>
    </source>
</evidence>
<feature type="transmembrane region" description="Helical" evidence="6">
    <location>
        <begin position="359"/>
        <end position="377"/>
    </location>
</feature>
<keyword evidence="2 6" id="KW-0812">Transmembrane</keyword>
<feature type="transmembrane region" description="Helical" evidence="6">
    <location>
        <begin position="417"/>
        <end position="436"/>
    </location>
</feature>
<comment type="caution">
    <text evidence="7">The sequence shown here is derived from an EMBL/GenBank/DDBJ whole genome shotgun (WGS) entry which is preliminary data.</text>
</comment>
<dbReference type="GO" id="GO:0005886">
    <property type="term" value="C:plasma membrane"/>
    <property type="evidence" value="ECO:0007669"/>
    <property type="project" value="TreeGrafter"/>
</dbReference>
<feature type="transmembrane region" description="Helical" evidence="6">
    <location>
        <begin position="312"/>
        <end position="338"/>
    </location>
</feature>
<gene>
    <name evidence="7" type="ORF">K8V08_05930</name>
</gene>
<dbReference type="EMBL" id="DYUK01000127">
    <property type="protein sequence ID" value="HJG79931.1"/>
    <property type="molecule type" value="Genomic_DNA"/>
</dbReference>
<feature type="transmembrane region" description="Helical" evidence="6">
    <location>
        <begin position="216"/>
        <end position="238"/>
    </location>
</feature>
<evidence type="ECO:0000256" key="1">
    <source>
        <dbReference type="ARBA" id="ARBA00004141"/>
    </source>
</evidence>
<proteinExistence type="predicted"/>
<evidence type="ECO:0000313" key="7">
    <source>
        <dbReference type="EMBL" id="HJG79931.1"/>
    </source>
</evidence>
<feature type="region of interest" description="Disordered" evidence="5">
    <location>
        <begin position="1"/>
        <end position="27"/>
    </location>
</feature>
<organism evidence="7 8">
    <name type="scientific">Brevibacterium senegalense</name>
    <dbReference type="NCBI Taxonomy" id="1033736"/>
    <lineage>
        <taxon>Bacteria</taxon>
        <taxon>Bacillati</taxon>
        <taxon>Actinomycetota</taxon>
        <taxon>Actinomycetes</taxon>
        <taxon>Micrococcales</taxon>
        <taxon>Brevibacteriaceae</taxon>
        <taxon>Brevibacterium</taxon>
    </lineage>
</organism>
<protein>
    <submittedName>
        <fullName evidence="7">Nramp family divalent metal transporter</fullName>
    </submittedName>
</protein>
<comment type="subcellular location">
    <subcellularLocation>
        <location evidence="1">Membrane</location>
        <topology evidence="1">Multi-pass membrane protein</topology>
    </subcellularLocation>
</comment>
<keyword evidence="4 6" id="KW-0472">Membrane</keyword>
<dbReference type="AlphaFoldDB" id="A0A921SNI3"/>
<dbReference type="GO" id="GO:0034755">
    <property type="term" value="P:iron ion transmembrane transport"/>
    <property type="evidence" value="ECO:0007669"/>
    <property type="project" value="TreeGrafter"/>
</dbReference>
<dbReference type="Proteomes" id="UP000784435">
    <property type="component" value="Unassembled WGS sequence"/>
</dbReference>
<keyword evidence="3 6" id="KW-1133">Transmembrane helix</keyword>
<evidence type="ECO:0000256" key="3">
    <source>
        <dbReference type="ARBA" id="ARBA00022989"/>
    </source>
</evidence>
<evidence type="ECO:0000256" key="5">
    <source>
        <dbReference type="SAM" id="MobiDB-lite"/>
    </source>
</evidence>
<evidence type="ECO:0000256" key="6">
    <source>
        <dbReference type="SAM" id="Phobius"/>
    </source>
</evidence>
<accession>A0A921SNI3</accession>
<dbReference type="NCBIfam" id="NF037982">
    <property type="entry name" value="Nramp_1"/>
    <property type="match status" value="2"/>
</dbReference>
<dbReference type="Pfam" id="PF01566">
    <property type="entry name" value="Nramp"/>
    <property type="match status" value="1"/>
</dbReference>
<feature type="transmembrane region" description="Helical" evidence="6">
    <location>
        <begin position="383"/>
        <end position="405"/>
    </location>
</feature>
<reference evidence="7" key="1">
    <citation type="journal article" date="2021" name="PeerJ">
        <title>Extensive microbial diversity within the chicken gut microbiome revealed by metagenomics and culture.</title>
        <authorList>
            <person name="Gilroy R."/>
            <person name="Ravi A."/>
            <person name="Getino M."/>
            <person name="Pursley I."/>
            <person name="Horton D.L."/>
            <person name="Alikhan N.F."/>
            <person name="Baker D."/>
            <person name="Gharbi K."/>
            <person name="Hall N."/>
            <person name="Watson M."/>
            <person name="Adriaenssens E.M."/>
            <person name="Foster-Nyarko E."/>
            <person name="Jarju S."/>
            <person name="Secka A."/>
            <person name="Antonio M."/>
            <person name="Oren A."/>
            <person name="Chaudhuri R.R."/>
            <person name="La Ragione R."/>
            <person name="Hildebrand F."/>
            <person name="Pallen M.J."/>
        </authorList>
    </citation>
    <scope>NUCLEOTIDE SEQUENCE</scope>
    <source>
        <strain evidence="7">ChiGjej5B5-7349</strain>
    </source>
</reference>
<dbReference type="GO" id="GO:0005384">
    <property type="term" value="F:manganese ion transmembrane transporter activity"/>
    <property type="evidence" value="ECO:0007669"/>
    <property type="project" value="TreeGrafter"/>
</dbReference>
<dbReference type="PANTHER" id="PTHR11706:SF3">
    <property type="entry name" value="METAL ION TRANSPORT PROTEIN"/>
    <property type="match status" value="1"/>
</dbReference>
<dbReference type="InterPro" id="IPR001046">
    <property type="entry name" value="NRAMP_fam"/>
</dbReference>
<evidence type="ECO:0000256" key="4">
    <source>
        <dbReference type="ARBA" id="ARBA00023136"/>
    </source>
</evidence>
<sequence length="445" mass="47751">MSESTSSGGAPGAGASGAKVSKRQLRGEQVPVQAKRIVGPGIVAAGTGVGAADLVATLVAGSNYGYALLWAAVLGAILKIVLVEGAGRYSLATGRSIFVGWRSLGKWTTWYFGPYIVIWGIVYAASATTSSALPIITMFDLDSGWITPIAIAIAVGVFALVWANRYAVIEKIMTFFVLLMFLIVIATAIMTAPEIPKILGGLVPTFTGDGGENVNIIYVLAMAGGVGGTITLAAYGYWLREKGWYAPKWMRVMQIDNTIAYTITGLFVVSVLIIGAELLYTANIALASGDNALIDLARILGEEYSGFWGNMFLVGFFAAAVSSVIGVWNGVSLMFADFMGHVRKLPEEHPDRLNGGKYFKWYVLWLTFPPMLLLFLGQPTGLVLAYGVLGALFMPFLALTLLGLLNTKRVPYEWRNGWFTNIMLVLCVGLFGYLAIDNLIGLFTG</sequence>
<feature type="transmembrane region" description="Helical" evidence="6">
    <location>
        <begin position="259"/>
        <end position="280"/>
    </location>
</feature>
<evidence type="ECO:0000313" key="8">
    <source>
        <dbReference type="Proteomes" id="UP000784435"/>
    </source>
</evidence>
<dbReference type="GO" id="GO:0015086">
    <property type="term" value="F:cadmium ion transmembrane transporter activity"/>
    <property type="evidence" value="ECO:0007669"/>
    <property type="project" value="TreeGrafter"/>
</dbReference>
<dbReference type="PANTHER" id="PTHR11706">
    <property type="entry name" value="SOLUTE CARRIER PROTEIN FAMILY 11 MEMBER"/>
    <property type="match status" value="1"/>
</dbReference>
<feature type="transmembrane region" description="Helical" evidence="6">
    <location>
        <begin position="145"/>
        <end position="163"/>
    </location>
</feature>
<name>A0A921SNI3_9MICO</name>